<evidence type="ECO:0000313" key="4">
    <source>
        <dbReference type="Proteomes" id="UP000780801"/>
    </source>
</evidence>
<dbReference type="SUPFAM" id="SSF55031">
    <property type="entry name" value="Bacterial exopeptidase dimerisation domain"/>
    <property type="match status" value="1"/>
</dbReference>
<organism evidence="3 4">
    <name type="scientific">Lunasporangiospora selenospora</name>
    <dbReference type="NCBI Taxonomy" id="979761"/>
    <lineage>
        <taxon>Eukaryota</taxon>
        <taxon>Fungi</taxon>
        <taxon>Fungi incertae sedis</taxon>
        <taxon>Mucoromycota</taxon>
        <taxon>Mortierellomycotina</taxon>
        <taxon>Mortierellomycetes</taxon>
        <taxon>Mortierellales</taxon>
        <taxon>Mortierellaceae</taxon>
        <taxon>Lunasporangiospora</taxon>
    </lineage>
</organism>
<reference evidence="3" key="1">
    <citation type="journal article" date="2020" name="Fungal Divers.">
        <title>Resolving the Mortierellaceae phylogeny through synthesis of multi-gene phylogenetics and phylogenomics.</title>
        <authorList>
            <person name="Vandepol N."/>
            <person name="Liber J."/>
            <person name="Desiro A."/>
            <person name="Na H."/>
            <person name="Kennedy M."/>
            <person name="Barry K."/>
            <person name="Grigoriev I.V."/>
            <person name="Miller A.N."/>
            <person name="O'Donnell K."/>
            <person name="Stajich J.E."/>
            <person name="Bonito G."/>
        </authorList>
    </citation>
    <scope>NUCLEOTIDE SEQUENCE</scope>
    <source>
        <strain evidence="3">KOD1015</strain>
    </source>
</reference>
<dbReference type="FunFam" id="3.30.70.360:FF:000004">
    <property type="entry name" value="Peptidase M20 domain-containing protein 2"/>
    <property type="match status" value="1"/>
</dbReference>
<dbReference type="CDD" id="cd05672">
    <property type="entry name" value="M20_ACY1L2-like"/>
    <property type="match status" value="1"/>
</dbReference>
<dbReference type="PROSITE" id="PS51257">
    <property type="entry name" value="PROKAR_LIPOPROTEIN"/>
    <property type="match status" value="1"/>
</dbReference>
<comment type="similarity">
    <text evidence="1">Belongs to the peptidase M20A family.</text>
</comment>
<dbReference type="Gene3D" id="3.40.630.10">
    <property type="entry name" value="Zn peptidases"/>
    <property type="match status" value="1"/>
</dbReference>
<dbReference type="InterPro" id="IPR052030">
    <property type="entry name" value="Peptidase_M20/M20A_hydrolases"/>
</dbReference>
<dbReference type="GO" id="GO:0016805">
    <property type="term" value="F:dipeptidase activity"/>
    <property type="evidence" value="ECO:0007669"/>
    <property type="project" value="TreeGrafter"/>
</dbReference>
<feature type="domain" description="Peptidase M20 dimerisation" evidence="2">
    <location>
        <begin position="263"/>
        <end position="353"/>
    </location>
</feature>
<dbReference type="Pfam" id="PF01546">
    <property type="entry name" value="Peptidase_M20"/>
    <property type="match status" value="1"/>
</dbReference>
<accession>A0A9P6FUD5</accession>
<dbReference type="InterPro" id="IPR017439">
    <property type="entry name" value="Amidohydrolase"/>
</dbReference>
<keyword evidence="4" id="KW-1185">Reference proteome</keyword>
<dbReference type="NCBIfam" id="TIGR01891">
    <property type="entry name" value="amidohydrolases"/>
    <property type="match status" value="1"/>
</dbReference>
<dbReference type="Pfam" id="PF07687">
    <property type="entry name" value="M20_dimer"/>
    <property type="match status" value="1"/>
</dbReference>
<evidence type="ECO:0000313" key="3">
    <source>
        <dbReference type="EMBL" id="KAF9581386.1"/>
    </source>
</evidence>
<dbReference type="InterPro" id="IPR002933">
    <property type="entry name" value="Peptidase_M20"/>
</dbReference>
<evidence type="ECO:0000259" key="2">
    <source>
        <dbReference type="Pfam" id="PF07687"/>
    </source>
</evidence>
<dbReference type="PANTHER" id="PTHR30575:SF0">
    <property type="entry name" value="XAA-ARG DIPEPTIDASE"/>
    <property type="match status" value="1"/>
</dbReference>
<protein>
    <recommendedName>
        <fullName evidence="2">Peptidase M20 dimerisation domain-containing protein</fullName>
    </recommendedName>
</protein>
<dbReference type="InterPro" id="IPR036264">
    <property type="entry name" value="Bact_exopeptidase_dim_dom"/>
</dbReference>
<dbReference type="SUPFAM" id="SSF53187">
    <property type="entry name" value="Zn-dependent exopeptidases"/>
    <property type="match status" value="1"/>
</dbReference>
<dbReference type="Proteomes" id="UP000780801">
    <property type="component" value="Unassembled WGS sequence"/>
</dbReference>
<dbReference type="OrthoDB" id="6119954at2759"/>
<proteinExistence type="inferred from homology"/>
<dbReference type="InterPro" id="IPR011650">
    <property type="entry name" value="Peptidase_M20_dimer"/>
</dbReference>
<dbReference type="AlphaFoldDB" id="A0A9P6FUD5"/>
<name>A0A9P6FUD5_9FUNG</name>
<dbReference type="EMBL" id="JAABOA010001519">
    <property type="protein sequence ID" value="KAF9581386.1"/>
    <property type="molecule type" value="Genomic_DNA"/>
</dbReference>
<gene>
    <name evidence="3" type="ORF">BGW38_001617</name>
</gene>
<dbReference type="Gene3D" id="3.30.70.360">
    <property type="match status" value="1"/>
</dbReference>
<dbReference type="PANTHER" id="PTHR30575">
    <property type="entry name" value="PEPTIDASE M20"/>
    <property type="match status" value="1"/>
</dbReference>
<evidence type="ECO:0000256" key="1">
    <source>
        <dbReference type="ARBA" id="ARBA00006247"/>
    </source>
</evidence>
<comment type="caution">
    <text evidence="3">The sequence shown here is derived from an EMBL/GenBank/DDBJ whole genome shotgun (WGS) entry which is preliminary data.</text>
</comment>
<sequence>MPLDPEKRDSLPSVSTSTGAGAAGCLDVFRNLFVNDKIKTAKHQQPSNEKPLDSTLPPAYESHAEYPEMSQVPTTAAASAQAQADLVEAWTKNEFAKAVHEAIEAVSTELRQISLQLHSNPELAYEEYKAHALLTDYLEKKGFAVQRSAYGLETAFVARAGNSDKVTIGICSEYDALPGIGHACGHNLIAISGVATAIGLQVAIQKFNLEAEVKLFGTPAEETTGGKIVMLNNGAFEGVDVCMMLHGANADVIYPAFLALDTVDVEYFGKASHASASPWEGINALDAAVLAYTNIGLMRQQMHPSQRVHGIIKDGGQAVNIIPEYTKSTYTVRAPKWDEVVLLKQKIERVLKGAATSTGCTVKLTWGVPYKDILTNEHLVKRFEHHMNAQGLKYASKTEQLSKLSGSTDMGNMSYALPGIHPMFNILNLDGSDYPMGLHTKDFAHAAAQPKGHTATLRAAKSLAMTGVDCILDKNLLKQVKHEFAKSTQQ</sequence>